<name>A0A8H4AXX0_GIGMA</name>
<organism evidence="1 2">
    <name type="scientific">Gigaspora margarita</name>
    <dbReference type="NCBI Taxonomy" id="4874"/>
    <lineage>
        <taxon>Eukaryota</taxon>
        <taxon>Fungi</taxon>
        <taxon>Fungi incertae sedis</taxon>
        <taxon>Mucoromycota</taxon>
        <taxon>Glomeromycotina</taxon>
        <taxon>Glomeromycetes</taxon>
        <taxon>Diversisporales</taxon>
        <taxon>Gigasporaceae</taxon>
        <taxon>Gigaspora</taxon>
    </lineage>
</organism>
<dbReference type="OrthoDB" id="2427326at2759"/>
<keyword evidence="2" id="KW-1185">Reference proteome</keyword>
<proteinExistence type="predicted"/>
<evidence type="ECO:0000313" key="1">
    <source>
        <dbReference type="EMBL" id="KAF0543326.1"/>
    </source>
</evidence>
<comment type="caution">
    <text evidence="1">The sequence shown here is derived from an EMBL/GenBank/DDBJ whole genome shotgun (WGS) entry which is preliminary data.</text>
</comment>
<dbReference type="AlphaFoldDB" id="A0A8H4AXX0"/>
<evidence type="ECO:0000313" key="2">
    <source>
        <dbReference type="Proteomes" id="UP000439903"/>
    </source>
</evidence>
<dbReference type="EMBL" id="WTPW01000138">
    <property type="protein sequence ID" value="KAF0543326.1"/>
    <property type="molecule type" value="Genomic_DNA"/>
</dbReference>
<gene>
    <name evidence="1" type="ORF">F8M41_004108</name>
</gene>
<sequence>MEDQPETKDQFINKDQLASENYNDLNRIFELQDISEDLYQSNEKELHNDSYENSCEEELRDDPYGVSCEEELHNDPYEDSCEKESHYDWYEGSCEEESHNNWYEDSYEDNEPNDSILKTIYSGQTFETFELLEKCLKRFANRMGFEIRTVRAEKENGKWA</sequence>
<accession>A0A8H4AXX0</accession>
<protein>
    <submittedName>
        <fullName evidence="1">Protein far1-related sequence 11-like isoform x1</fullName>
    </submittedName>
</protein>
<reference evidence="1 2" key="1">
    <citation type="journal article" date="2019" name="Environ. Microbiol.">
        <title>At the nexus of three kingdoms: the genome of the mycorrhizal fungus Gigaspora margarita provides insights into plant, endobacterial and fungal interactions.</title>
        <authorList>
            <person name="Venice F."/>
            <person name="Ghignone S."/>
            <person name="Salvioli di Fossalunga A."/>
            <person name="Amselem J."/>
            <person name="Novero M."/>
            <person name="Xianan X."/>
            <person name="Sedzielewska Toro K."/>
            <person name="Morin E."/>
            <person name="Lipzen A."/>
            <person name="Grigoriev I.V."/>
            <person name="Henrissat B."/>
            <person name="Martin F.M."/>
            <person name="Bonfante P."/>
        </authorList>
    </citation>
    <scope>NUCLEOTIDE SEQUENCE [LARGE SCALE GENOMIC DNA]</scope>
    <source>
        <strain evidence="1 2">BEG34</strain>
    </source>
</reference>
<dbReference type="Proteomes" id="UP000439903">
    <property type="component" value="Unassembled WGS sequence"/>
</dbReference>